<sequence length="589" mass="66169">MDKLITKSGVDVSEYFSGLSLHLDEDASKKTKLSEVKSILEQKGIVSSEFKFMEEDRRIHSVHNTVVDLIAENKVREAEEYLQNYLVDGGVIYGGTCIQMAGALSKVGNKEKLKDFLLSLSEEKVHARQTWNGFFVSLLNLVVEQLEDVSGGHALLEELYEAGSVPSKVCKAYYNTKVGLLLKENKVDEALELTLQASDNDIVVKNHELMKIFAEAEDLEKLQKFPQVKKLLETPGFRYMPSNVENLRNTGALEIFVNYSRNLFACDRDYLYSKLLEATPVSEQGEKASEIWINLQEEGHIPSPSLKRNIATALRSADKYVPFAEEERQSGVKSLKAPPRSSSATSSPFLQSLSGVKDNPKAALDLLISLNESERENILSTRVGIRTFSEVLKNADSDNISAFESILSPELQKTFFISRRKAEALILERKVDLLDIVRENPERIPSVRVISEVADGDCVRRLYDMKDSLSDIGKAIVITSALLKGEFGLVRDFMRITDRGDRSFFNFKRYIRGNLSSLEKARTHSELGGPIYSYILESSPKMRSSKDELSNIILELSRNKVDLSNMSTAALRICADNTEDEVMKRNMTS</sequence>
<reference evidence="3" key="1">
    <citation type="submission" date="2021-01" db="EMBL/GenBank/DDBJ databases">
        <title>Caligus Genome Assembly.</title>
        <authorList>
            <person name="Gallardo-Escarate C."/>
        </authorList>
    </citation>
    <scope>NUCLEOTIDE SEQUENCE [LARGE SCALE GENOMIC DNA]</scope>
</reference>
<feature type="region of interest" description="Disordered" evidence="1">
    <location>
        <begin position="331"/>
        <end position="353"/>
    </location>
</feature>
<organism evidence="2 3">
    <name type="scientific">Caligus rogercresseyi</name>
    <name type="common">Sea louse</name>
    <dbReference type="NCBI Taxonomy" id="217165"/>
    <lineage>
        <taxon>Eukaryota</taxon>
        <taxon>Metazoa</taxon>
        <taxon>Ecdysozoa</taxon>
        <taxon>Arthropoda</taxon>
        <taxon>Crustacea</taxon>
        <taxon>Multicrustacea</taxon>
        <taxon>Hexanauplia</taxon>
        <taxon>Copepoda</taxon>
        <taxon>Siphonostomatoida</taxon>
        <taxon>Caligidae</taxon>
        <taxon>Caligus</taxon>
    </lineage>
</organism>
<evidence type="ECO:0000313" key="3">
    <source>
        <dbReference type="Proteomes" id="UP000595437"/>
    </source>
</evidence>
<feature type="compositionally biased region" description="Low complexity" evidence="1">
    <location>
        <begin position="337"/>
        <end position="348"/>
    </location>
</feature>
<dbReference type="EMBL" id="CP045907">
    <property type="protein sequence ID" value="QQP35190.1"/>
    <property type="molecule type" value="Genomic_DNA"/>
</dbReference>
<evidence type="ECO:0000256" key="1">
    <source>
        <dbReference type="SAM" id="MobiDB-lite"/>
    </source>
</evidence>
<protein>
    <submittedName>
        <fullName evidence="2">Leucinerich PPR motifcontaining protein_ mitochondriallike</fullName>
    </submittedName>
</protein>
<gene>
    <name evidence="2" type="ORF">FKW44_023346</name>
</gene>
<name>A0A7T8GPM3_CALRO</name>
<accession>A0A7T8GPM3</accession>
<dbReference type="AlphaFoldDB" id="A0A7T8GPM3"/>
<dbReference type="OrthoDB" id="6382550at2759"/>
<dbReference type="Proteomes" id="UP000595437">
    <property type="component" value="Chromosome 18"/>
</dbReference>
<keyword evidence="3" id="KW-1185">Reference proteome</keyword>
<evidence type="ECO:0000313" key="2">
    <source>
        <dbReference type="EMBL" id="QQP35190.1"/>
    </source>
</evidence>
<proteinExistence type="predicted"/>